<feature type="binding site" evidence="11">
    <location>
        <position position="392"/>
    </location>
    <ligand>
        <name>(2R)-2-phosphoglycerate</name>
        <dbReference type="ChEBI" id="CHEBI:58289"/>
    </ligand>
</feature>
<gene>
    <name evidence="11 18" type="primary">eno</name>
    <name evidence="18" type="ORF">ADN01_01215</name>
    <name evidence="17" type="ORF">LSAC_02997</name>
</gene>
<reference evidence="17" key="1">
    <citation type="journal article" date="2015" name="Genome Announc.">
        <title>Draft Genome Sequences of Anaerolinea thermolimosa IMO-1, Bellilinea caldifistulae GOMI-1, Leptolinea tardivitalis YMTK-2, Levilinea saccharolytica KIBI-1, Longilinea arvoryzae KOME-1, Previously Described as Members of the Class Anaerolineae (Chloroflexi).</title>
        <authorList>
            <person name="Matsuura N."/>
            <person name="Tourlousse M.D."/>
            <person name="Ohashi A."/>
            <person name="Hugenholtz P."/>
            <person name="Sekiguchi Y."/>
        </authorList>
    </citation>
    <scope>NUCLEOTIDE SEQUENCE</scope>
    <source>
        <strain evidence="17">KIBI-1</strain>
    </source>
</reference>
<dbReference type="SFLD" id="SFLDG00178">
    <property type="entry name" value="enolase"/>
    <property type="match status" value="1"/>
</dbReference>
<dbReference type="PANTHER" id="PTHR11902">
    <property type="entry name" value="ENOLASE"/>
    <property type="match status" value="1"/>
</dbReference>
<feature type="active site" description="Proton donor" evidence="11 12">
    <location>
        <position position="207"/>
    </location>
</feature>
<evidence type="ECO:0000256" key="2">
    <source>
        <dbReference type="ARBA" id="ARBA00009604"/>
    </source>
</evidence>
<dbReference type="SUPFAM" id="SSF54826">
    <property type="entry name" value="Enolase N-terminal domain-like"/>
    <property type="match status" value="1"/>
</dbReference>
<feature type="binding site" evidence="11">
    <location>
        <position position="370"/>
    </location>
    <ligand>
        <name>(2R)-2-phosphoglycerate</name>
        <dbReference type="ChEBI" id="CHEBI:58289"/>
    </ligand>
</feature>
<keyword evidence="7 11" id="KW-0479">Metal-binding</keyword>
<keyword evidence="5 11" id="KW-0963">Cytoplasm</keyword>
<keyword evidence="10 11" id="KW-0456">Lyase</keyword>
<comment type="pathway">
    <text evidence="1 11">Carbohydrate degradation; glycolysis; pyruvate from D-glyceraldehyde 3-phosphate: step 4/5.</text>
</comment>
<evidence type="ECO:0000256" key="4">
    <source>
        <dbReference type="ARBA" id="ARBA00017068"/>
    </source>
</evidence>
<dbReference type="SMART" id="SM01193">
    <property type="entry name" value="Enolase_N"/>
    <property type="match status" value="1"/>
</dbReference>
<dbReference type="AlphaFoldDB" id="A0A0M8JPP3"/>
<feature type="binding site" evidence="11">
    <location>
        <position position="371"/>
    </location>
    <ligand>
        <name>(2R)-2-phosphoglycerate</name>
        <dbReference type="ChEBI" id="CHEBI:58289"/>
    </ligand>
</feature>
<feature type="binding site" evidence="13">
    <location>
        <position position="289"/>
    </location>
    <ligand>
        <name>substrate</name>
    </ligand>
</feature>
<feature type="domain" description="Enolase C-terminal TIM barrel" evidence="15">
    <location>
        <begin position="140"/>
        <end position="429"/>
    </location>
</feature>
<feature type="binding site" evidence="13">
    <location>
        <position position="156"/>
    </location>
    <ligand>
        <name>substrate</name>
    </ligand>
</feature>
<dbReference type="Pfam" id="PF03952">
    <property type="entry name" value="Enolase_N"/>
    <property type="match status" value="1"/>
</dbReference>
<evidence type="ECO:0000256" key="7">
    <source>
        <dbReference type="ARBA" id="ARBA00022723"/>
    </source>
</evidence>
<dbReference type="SFLD" id="SFLDS00001">
    <property type="entry name" value="Enolase"/>
    <property type="match status" value="1"/>
</dbReference>
<dbReference type="GO" id="GO:0005576">
    <property type="term" value="C:extracellular region"/>
    <property type="evidence" value="ECO:0007669"/>
    <property type="project" value="UniProtKB-SubCell"/>
</dbReference>
<dbReference type="PRINTS" id="PR00148">
    <property type="entry name" value="ENOLASE"/>
</dbReference>
<evidence type="ECO:0000256" key="12">
    <source>
        <dbReference type="PIRSR" id="PIRSR001400-1"/>
    </source>
</evidence>
<dbReference type="SMART" id="SM01192">
    <property type="entry name" value="Enolase_C"/>
    <property type="match status" value="1"/>
</dbReference>
<feature type="binding site" evidence="11">
    <location>
        <position position="341"/>
    </location>
    <ligand>
        <name>(2R)-2-phosphoglycerate</name>
        <dbReference type="ChEBI" id="CHEBI:58289"/>
    </ligand>
</feature>
<dbReference type="InterPro" id="IPR020809">
    <property type="entry name" value="Enolase_CS"/>
</dbReference>
<dbReference type="RefSeq" id="WP_062419404.1">
    <property type="nucleotide sequence ID" value="NZ_BBXZ01000158.1"/>
</dbReference>
<evidence type="ECO:0000259" key="15">
    <source>
        <dbReference type="SMART" id="SM01192"/>
    </source>
</evidence>
<dbReference type="STRING" id="229921.ADN01_01215"/>
<feature type="binding site" evidence="13">
    <location>
        <position position="166"/>
    </location>
    <ligand>
        <name>substrate</name>
    </ligand>
</feature>
<comment type="function">
    <text evidence="11">Catalyzes the reversible conversion of 2-phosphoglycerate (2-PG) into phosphoenolpyruvate (PEP). It is essential for the degradation of carbohydrates via glycolysis.</text>
</comment>
<dbReference type="GO" id="GO:0000015">
    <property type="term" value="C:phosphopyruvate hydratase complex"/>
    <property type="evidence" value="ECO:0007669"/>
    <property type="project" value="InterPro"/>
</dbReference>
<dbReference type="SFLD" id="SFLDF00002">
    <property type="entry name" value="enolase"/>
    <property type="match status" value="1"/>
</dbReference>
<evidence type="ECO:0000256" key="11">
    <source>
        <dbReference type="HAMAP-Rule" id="MF_00318"/>
    </source>
</evidence>
<comment type="subcellular location">
    <subcellularLocation>
        <location evidence="11">Cytoplasm</location>
    </subcellularLocation>
    <subcellularLocation>
        <location evidence="11">Secreted</location>
    </subcellularLocation>
    <subcellularLocation>
        <location evidence="11">Cell surface</location>
    </subcellularLocation>
    <text evidence="11">Fractions of enolase are present in both the cytoplasm and on the cell surface.</text>
</comment>
<dbReference type="NCBIfam" id="TIGR01060">
    <property type="entry name" value="eno"/>
    <property type="match status" value="1"/>
</dbReference>
<dbReference type="InterPro" id="IPR036849">
    <property type="entry name" value="Enolase-like_C_sf"/>
</dbReference>
<dbReference type="UniPathway" id="UPA00109">
    <property type="reaction ID" value="UER00187"/>
</dbReference>
<dbReference type="HAMAP" id="MF_00318">
    <property type="entry name" value="Enolase"/>
    <property type="match status" value="1"/>
</dbReference>
<accession>A0A0M8JPP3</accession>
<comment type="similarity">
    <text evidence="2 11">Belongs to the enolase family.</text>
</comment>
<dbReference type="Pfam" id="PF00113">
    <property type="entry name" value="Enolase_C"/>
    <property type="match status" value="1"/>
</dbReference>
<dbReference type="GO" id="GO:0000287">
    <property type="term" value="F:magnesium ion binding"/>
    <property type="evidence" value="ECO:0007669"/>
    <property type="project" value="UniProtKB-UniRule"/>
</dbReference>
<evidence type="ECO:0000256" key="1">
    <source>
        <dbReference type="ARBA" id="ARBA00005031"/>
    </source>
</evidence>
<dbReference type="PROSITE" id="PS00164">
    <property type="entry name" value="ENOLASE"/>
    <property type="match status" value="1"/>
</dbReference>
<feature type="active site" description="Proton acceptor" evidence="11 12">
    <location>
        <position position="341"/>
    </location>
</feature>
<comment type="catalytic activity">
    <reaction evidence="11">
        <text>(2R)-2-phosphoglycerate = phosphoenolpyruvate + H2O</text>
        <dbReference type="Rhea" id="RHEA:10164"/>
        <dbReference type="ChEBI" id="CHEBI:15377"/>
        <dbReference type="ChEBI" id="CHEBI:58289"/>
        <dbReference type="ChEBI" id="CHEBI:58702"/>
        <dbReference type="EC" id="4.2.1.11"/>
    </reaction>
</comment>
<dbReference type="PIRSF" id="PIRSF001400">
    <property type="entry name" value="Enolase"/>
    <property type="match status" value="1"/>
</dbReference>
<evidence type="ECO:0000313" key="17">
    <source>
        <dbReference type="EMBL" id="GAP19099.1"/>
    </source>
</evidence>
<dbReference type="InterPro" id="IPR029017">
    <property type="entry name" value="Enolase-like_N"/>
</dbReference>
<protein>
    <recommendedName>
        <fullName evidence="4 11">Enolase</fullName>
        <ecNumber evidence="3 11">4.2.1.11</ecNumber>
    </recommendedName>
    <alternativeName>
        <fullName evidence="11">2-phospho-D-glycerate hydro-lyase</fullName>
    </alternativeName>
    <alternativeName>
        <fullName evidence="11">2-phosphoglycerate dehydratase</fullName>
    </alternativeName>
</protein>
<feature type="binding site" evidence="11">
    <location>
        <position position="165"/>
    </location>
    <ligand>
        <name>(2R)-2-phosphoglycerate</name>
        <dbReference type="ChEBI" id="CHEBI:58289"/>
    </ligand>
</feature>
<dbReference type="EMBL" id="LGCM01000003">
    <property type="protein sequence ID" value="KPL91568.1"/>
    <property type="molecule type" value="Genomic_DNA"/>
</dbReference>
<feature type="binding site" evidence="11 14">
    <location>
        <position position="316"/>
    </location>
    <ligand>
        <name>Mg(2+)</name>
        <dbReference type="ChEBI" id="CHEBI:18420"/>
    </ligand>
</feature>
<feature type="binding site" evidence="11 14">
    <location>
        <position position="289"/>
    </location>
    <ligand>
        <name>Mg(2+)</name>
        <dbReference type="ChEBI" id="CHEBI:18420"/>
    </ligand>
</feature>
<organism evidence="17">
    <name type="scientific">Levilinea saccharolytica</name>
    <dbReference type="NCBI Taxonomy" id="229921"/>
    <lineage>
        <taxon>Bacteria</taxon>
        <taxon>Bacillati</taxon>
        <taxon>Chloroflexota</taxon>
        <taxon>Anaerolineae</taxon>
        <taxon>Anaerolineales</taxon>
        <taxon>Anaerolineaceae</taxon>
        <taxon>Levilinea</taxon>
    </lineage>
</organism>
<dbReference type="Gene3D" id="3.20.20.120">
    <property type="entry name" value="Enolase-like C-terminal domain"/>
    <property type="match status" value="1"/>
</dbReference>
<name>A0A0M8JPP3_9CHLR</name>
<dbReference type="FunFam" id="3.20.20.120:FF:000001">
    <property type="entry name" value="Enolase"/>
    <property type="match status" value="1"/>
</dbReference>
<feature type="binding site" evidence="13">
    <location>
        <position position="316"/>
    </location>
    <ligand>
        <name>substrate</name>
    </ligand>
</feature>
<sequence>MDTIIESVIAQEILDSRGNPTVEVEVILADGSWGRAAVPSGASTGIYEALELRDGDKGRYLGKGVLKAVENVNSTLAEGIIGMDAVDQMAIDMTMLELDGTQNKEKMGANAILGTSLAVAKAAAACLGLPLYRYIGGVYAHVLPVPMMNILNGGAHTAWQSTDAQEFMVMPLGATSFAEGVRWGAEIYHALKGVLKARGYATLVGDEGGYAPALKANVEAVEVILEAIVKAGYKPGEQVCIALDPAASELYDEESKRYNLRKEGKMLTGEEMVAFWQNWVTQFPIVSIEDGLAQDDWDSWKLMTAELGSKIQIVGDDLLVTNPERVRRGIREKACNALLVKLNQIGSLTETIEAVETCHRAGWRAVTSHRSGETEDSTIADLAVALNMGQIKTGAPARSDRVAKYNQLLRIEAELGDTARYAGWDALKR</sequence>
<dbReference type="PATRIC" id="fig|229921.5.peg.405"/>
<evidence type="ECO:0000256" key="9">
    <source>
        <dbReference type="ARBA" id="ARBA00023152"/>
    </source>
</evidence>
<dbReference type="InterPro" id="IPR000941">
    <property type="entry name" value="Enolase"/>
</dbReference>
<keyword evidence="6 11" id="KW-0964">Secreted</keyword>
<dbReference type="InterPro" id="IPR020810">
    <property type="entry name" value="Enolase_C"/>
</dbReference>
<keyword evidence="8 11" id="KW-0460">Magnesium</keyword>
<reference evidence="18 19" key="2">
    <citation type="submission" date="2015-07" db="EMBL/GenBank/DDBJ databases">
        <title>Genome sequence of Levilinea saccharolytica DSM 16555.</title>
        <authorList>
            <person name="Hemp J."/>
            <person name="Ward L.M."/>
            <person name="Pace L.A."/>
            <person name="Fischer W.W."/>
        </authorList>
    </citation>
    <scope>NUCLEOTIDE SEQUENCE [LARGE SCALE GENOMIC DNA]</scope>
    <source>
        <strain evidence="18 19">KIBI-1</strain>
    </source>
</reference>
<dbReference type="PANTHER" id="PTHR11902:SF1">
    <property type="entry name" value="ENOLASE"/>
    <property type="match status" value="1"/>
</dbReference>
<evidence type="ECO:0000256" key="6">
    <source>
        <dbReference type="ARBA" id="ARBA00022525"/>
    </source>
</evidence>
<keyword evidence="9 11" id="KW-0324">Glycolysis</keyword>
<evidence type="ECO:0000256" key="14">
    <source>
        <dbReference type="PIRSR" id="PIRSR001400-3"/>
    </source>
</evidence>
<dbReference type="SUPFAM" id="SSF51604">
    <property type="entry name" value="Enolase C-terminal domain-like"/>
    <property type="match status" value="1"/>
</dbReference>
<evidence type="ECO:0000313" key="19">
    <source>
        <dbReference type="Proteomes" id="UP000050501"/>
    </source>
</evidence>
<dbReference type="FunFam" id="3.30.390.10:FF:000001">
    <property type="entry name" value="Enolase"/>
    <property type="match status" value="1"/>
</dbReference>
<feature type="domain" description="Enolase N-terminal" evidence="16">
    <location>
        <begin position="5"/>
        <end position="135"/>
    </location>
</feature>
<keyword evidence="19" id="KW-1185">Reference proteome</keyword>
<comment type="cofactor">
    <cofactor evidence="14">
        <name>Mg(2+)</name>
        <dbReference type="ChEBI" id="CHEBI:18420"/>
    </cofactor>
    <text evidence="14">Mg(2+) is required for catalysis and for stabilizing the dimer.</text>
</comment>
<feature type="binding site" evidence="11 14">
    <location>
        <position position="244"/>
    </location>
    <ligand>
        <name>Mg(2+)</name>
        <dbReference type="ChEBI" id="CHEBI:18420"/>
    </ligand>
</feature>
<evidence type="ECO:0000256" key="10">
    <source>
        <dbReference type="ARBA" id="ARBA00023239"/>
    </source>
</evidence>
<dbReference type="Proteomes" id="UP000050501">
    <property type="component" value="Unassembled WGS sequence"/>
</dbReference>
<dbReference type="OrthoDB" id="9804716at2"/>
<dbReference type="GO" id="GO:0006096">
    <property type="term" value="P:glycolytic process"/>
    <property type="evidence" value="ECO:0007669"/>
    <property type="project" value="UniProtKB-UniRule"/>
</dbReference>
<dbReference type="EMBL" id="DF967975">
    <property type="protein sequence ID" value="GAP19099.1"/>
    <property type="molecule type" value="Genomic_DNA"/>
</dbReference>
<evidence type="ECO:0000256" key="8">
    <source>
        <dbReference type="ARBA" id="ARBA00022842"/>
    </source>
</evidence>
<feature type="binding site" evidence="13">
    <location>
        <position position="392"/>
    </location>
    <ligand>
        <name>substrate</name>
    </ligand>
</feature>
<dbReference type="InterPro" id="IPR020811">
    <property type="entry name" value="Enolase_N"/>
</dbReference>
<evidence type="ECO:0000313" key="18">
    <source>
        <dbReference type="EMBL" id="KPL91568.1"/>
    </source>
</evidence>
<dbReference type="GO" id="GO:0004634">
    <property type="term" value="F:phosphopyruvate hydratase activity"/>
    <property type="evidence" value="ECO:0007669"/>
    <property type="project" value="UniProtKB-UniRule"/>
</dbReference>
<comment type="cofactor">
    <cofactor evidence="11">
        <name>Mg(2+)</name>
        <dbReference type="ChEBI" id="CHEBI:18420"/>
    </cofactor>
    <text evidence="11">Binds a second Mg(2+) ion via substrate during catalysis.</text>
</comment>
<evidence type="ECO:0000256" key="3">
    <source>
        <dbReference type="ARBA" id="ARBA00012058"/>
    </source>
</evidence>
<dbReference type="EC" id="4.2.1.11" evidence="3 11"/>
<evidence type="ECO:0000259" key="16">
    <source>
        <dbReference type="SMART" id="SM01193"/>
    </source>
</evidence>
<feature type="binding site" evidence="13">
    <location>
        <begin position="368"/>
        <end position="371"/>
    </location>
    <ligand>
        <name>substrate</name>
    </ligand>
</feature>
<evidence type="ECO:0000256" key="5">
    <source>
        <dbReference type="ARBA" id="ARBA00022490"/>
    </source>
</evidence>
<evidence type="ECO:0000256" key="13">
    <source>
        <dbReference type="PIRSR" id="PIRSR001400-2"/>
    </source>
</evidence>
<dbReference type="GO" id="GO:0009986">
    <property type="term" value="C:cell surface"/>
    <property type="evidence" value="ECO:0007669"/>
    <property type="project" value="UniProtKB-SubCell"/>
</dbReference>
<dbReference type="CDD" id="cd03313">
    <property type="entry name" value="enolase"/>
    <property type="match status" value="1"/>
</dbReference>
<dbReference type="Gene3D" id="3.30.390.10">
    <property type="entry name" value="Enolase-like, N-terminal domain"/>
    <property type="match status" value="1"/>
</dbReference>
<proteinExistence type="inferred from homology"/>